<dbReference type="GO" id="GO:0010972">
    <property type="term" value="P:negative regulation of G2/M transition of mitotic cell cycle"/>
    <property type="evidence" value="ECO:0007669"/>
    <property type="project" value="TreeGrafter"/>
</dbReference>
<dbReference type="PANTHER" id="PTHR16524">
    <property type="entry name" value="CELL DEATH REGULATOR AVEN"/>
    <property type="match status" value="1"/>
</dbReference>
<gene>
    <name evidence="2" type="primary">LOC108737984</name>
</gene>
<dbReference type="InParanoid" id="A0A1W4X2Y8"/>
<dbReference type="STRING" id="224129.A0A1W4X2Y8"/>
<dbReference type="OrthoDB" id="6338233at2759"/>
<sequence length="192" mass="22434">MDLNLYSHKSRGLKHVKNKRKFKPEIQQRNESSIKEINEERRSLQNNWSRYEECKDDNNTDLSSTNFAILAETPISKGGHFQFKSDRIADTEIDEDQLFKLDLNLIAKSISTIPLTKRCDIPEEYFTSEELQAIKSNAAVKKDEYFEYLSKTKKLVKEENEANDEVNETAINKIKGCYATCVYNIFIFIQQF</sequence>
<keyword evidence="1" id="KW-1185">Reference proteome</keyword>
<evidence type="ECO:0000313" key="2">
    <source>
        <dbReference type="RefSeq" id="XP_018326690.2"/>
    </source>
</evidence>
<dbReference type="InterPro" id="IPR026187">
    <property type="entry name" value="Aven"/>
</dbReference>
<dbReference type="GeneID" id="108737984"/>
<proteinExistence type="predicted"/>
<dbReference type="KEGG" id="apln:108737984"/>
<evidence type="ECO:0000313" key="1">
    <source>
        <dbReference type="Proteomes" id="UP000192223"/>
    </source>
</evidence>
<dbReference type="Proteomes" id="UP000192223">
    <property type="component" value="Unplaced"/>
</dbReference>
<dbReference type="PANTHER" id="PTHR16524:SF2">
    <property type="entry name" value="CELL DEATH REGULATOR AVEN"/>
    <property type="match status" value="1"/>
</dbReference>
<name>A0A1W4X2Y8_AGRPL</name>
<reference evidence="2" key="1">
    <citation type="submission" date="2025-08" db="UniProtKB">
        <authorList>
            <consortium name="RefSeq"/>
        </authorList>
    </citation>
    <scope>IDENTIFICATION</scope>
    <source>
        <tissue evidence="2">Entire body</tissue>
    </source>
</reference>
<dbReference type="AlphaFoldDB" id="A0A1W4X2Y8"/>
<dbReference type="RefSeq" id="XP_018326690.2">
    <property type="nucleotide sequence ID" value="XM_018471188.2"/>
</dbReference>
<protein>
    <submittedName>
        <fullName evidence="2">Uncharacterized protein LOC108737984</fullName>
    </submittedName>
</protein>
<organism evidence="1 2">
    <name type="scientific">Agrilus planipennis</name>
    <name type="common">Emerald ash borer</name>
    <name type="synonym">Agrilus marcopoli</name>
    <dbReference type="NCBI Taxonomy" id="224129"/>
    <lineage>
        <taxon>Eukaryota</taxon>
        <taxon>Metazoa</taxon>
        <taxon>Ecdysozoa</taxon>
        <taxon>Arthropoda</taxon>
        <taxon>Hexapoda</taxon>
        <taxon>Insecta</taxon>
        <taxon>Pterygota</taxon>
        <taxon>Neoptera</taxon>
        <taxon>Endopterygota</taxon>
        <taxon>Coleoptera</taxon>
        <taxon>Polyphaga</taxon>
        <taxon>Elateriformia</taxon>
        <taxon>Buprestoidea</taxon>
        <taxon>Buprestidae</taxon>
        <taxon>Agrilinae</taxon>
        <taxon>Agrilus</taxon>
    </lineage>
</organism>
<accession>A0A1W4X2Y8</accession>